<proteinExistence type="predicted"/>
<protein>
    <submittedName>
        <fullName evidence="1">Uncharacterized protein</fullName>
    </submittedName>
</protein>
<feature type="non-terminal residue" evidence="1">
    <location>
        <position position="68"/>
    </location>
</feature>
<dbReference type="AlphaFoldDB" id="A0A1A8PQG6"/>
<feature type="non-terminal residue" evidence="1">
    <location>
        <position position="1"/>
    </location>
</feature>
<dbReference type="EMBL" id="HAEH01007966">
    <property type="protein sequence ID" value="SBR83247.1"/>
    <property type="molecule type" value="Transcribed_RNA"/>
</dbReference>
<organism evidence="1">
    <name type="scientific">Nothobranchius rachovii</name>
    <name type="common">bluefin notho</name>
    <dbReference type="NCBI Taxonomy" id="451742"/>
    <lineage>
        <taxon>Eukaryota</taxon>
        <taxon>Metazoa</taxon>
        <taxon>Chordata</taxon>
        <taxon>Craniata</taxon>
        <taxon>Vertebrata</taxon>
        <taxon>Euteleostomi</taxon>
        <taxon>Actinopterygii</taxon>
        <taxon>Neopterygii</taxon>
        <taxon>Teleostei</taxon>
        <taxon>Neoteleostei</taxon>
        <taxon>Acanthomorphata</taxon>
        <taxon>Ovalentaria</taxon>
        <taxon>Atherinomorphae</taxon>
        <taxon>Cyprinodontiformes</taxon>
        <taxon>Nothobranchiidae</taxon>
        <taxon>Nothobranchius</taxon>
    </lineage>
</organism>
<reference evidence="1" key="1">
    <citation type="submission" date="2016-05" db="EMBL/GenBank/DDBJ databases">
        <authorList>
            <person name="Lavstsen T."/>
            <person name="Jespersen J.S."/>
        </authorList>
    </citation>
    <scope>NUCLEOTIDE SEQUENCE</scope>
    <source>
        <tissue evidence="1">Brain</tissue>
    </source>
</reference>
<reference evidence="1" key="2">
    <citation type="submission" date="2016-06" db="EMBL/GenBank/DDBJ databases">
        <title>The genome of a short-lived fish provides insights into sex chromosome evolution and the genetic control of aging.</title>
        <authorList>
            <person name="Reichwald K."/>
            <person name="Felder M."/>
            <person name="Petzold A."/>
            <person name="Koch P."/>
            <person name="Groth M."/>
            <person name="Platzer M."/>
        </authorList>
    </citation>
    <scope>NUCLEOTIDE SEQUENCE</scope>
    <source>
        <tissue evidence="1">Brain</tissue>
    </source>
</reference>
<sequence length="68" mass="7743">ISWQEKSSVLVTKTTSAMSLIKAATEILEMFLLNVHMGFCRGSQSRETVYCHEAGREFIDTEQRDSLM</sequence>
<accession>A0A1A8PQG6</accession>
<gene>
    <name evidence="1" type="primary">Nfu_g_1_025276</name>
</gene>
<name>A0A1A8PQG6_9TELE</name>
<evidence type="ECO:0000313" key="1">
    <source>
        <dbReference type="EMBL" id="SBR83247.1"/>
    </source>
</evidence>